<dbReference type="PANTHER" id="PTHR30026:SF20">
    <property type="entry name" value="OUTER MEMBRANE PROTEIN TOLC"/>
    <property type="match status" value="1"/>
</dbReference>
<keyword evidence="3" id="KW-0813">Transport</keyword>
<accession>A0A1G8F4H6</accession>
<dbReference type="STRING" id="262004.SAMN04489796_104140"/>
<proteinExistence type="inferred from homology"/>
<comment type="subcellular location">
    <subcellularLocation>
        <location evidence="1">Cell outer membrane</location>
    </subcellularLocation>
</comment>
<organism evidence="10 11">
    <name type="scientific">Winogradskyella thalassocola</name>
    <dbReference type="NCBI Taxonomy" id="262004"/>
    <lineage>
        <taxon>Bacteria</taxon>
        <taxon>Pseudomonadati</taxon>
        <taxon>Bacteroidota</taxon>
        <taxon>Flavobacteriia</taxon>
        <taxon>Flavobacteriales</taxon>
        <taxon>Flavobacteriaceae</taxon>
        <taxon>Winogradskyella</taxon>
    </lineage>
</organism>
<dbReference type="GO" id="GO:0009279">
    <property type="term" value="C:cell outer membrane"/>
    <property type="evidence" value="ECO:0007669"/>
    <property type="project" value="UniProtKB-SubCell"/>
</dbReference>
<feature type="signal peptide" evidence="9">
    <location>
        <begin position="1"/>
        <end position="20"/>
    </location>
</feature>
<evidence type="ECO:0000256" key="8">
    <source>
        <dbReference type="SAM" id="Coils"/>
    </source>
</evidence>
<dbReference type="PANTHER" id="PTHR30026">
    <property type="entry name" value="OUTER MEMBRANE PROTEIN TOLC"/>
    <property type="match status" value="1"/>
</dbReference>
<sequence length="474" mass="52628">MTHKLAILIIILVMSWAGFAQNEINKSYTLDECIAVALEHNLDLKSTNLQANSAKVNYQQSKANLLPSLNGNFSLGVNDGRSIDPFTNAYINQELTFSNLGLSLDMTIFNGFRLLNSVKQERLNKKASELEIEAAQQDLILNVTLAYLQVLNARDLLGLTKARLETTKQQLKIQQDFYDNESGNPADYADILGQVASDETSVLSSESGLNNAKLNLAQLMNLKENVNLATDGLILDFEKYNLTSDAVYEEALQNLATFKAKELRVEAAKKGVSVAKSQFTPEISLFGGVNTNYSSAAELFTATGSNVVGTGDFVTVDGQNLPIMTEQTNFASKSIGYKDQLDNNLNTVVGVAVNVPLFNGFRAKNNVALEKIRVEGSIIELERTHVDIKNAIAQVYFDMEAAYNRHQSLEKQVDAYQESYRINDIRFKNGVSNFLNYITSKNNLDNAKVNLANAKYEYLLRVKVLDYYRGTNLL</sequence>
<gene>
    <name evidence="10" type="ORF">SAMN04489796_104140</name>
</gene>
<dbReference type="Proteomes" id="UP000199492">
    <property type="component" value="Unassembled WGS sequence"/>
</dbReference>
<keyword evidence="8" id="KW-0175">Coiled coil</keyword>
<dbReference type="EMBL" id="FNCZ01000004">
    <property type="protein sequence ID" value="SDH76899.1"/>
    <property type="molecule type" value="Genomic_DNA"/>
</dbReference>
<reference evidence="11" key="1">
    <citation type="submission" date="2016-10" db="EMBL/GenBank/DDBJ databases">
        <authorList>
            <person name="Varghese N."/>
            <person name="Submissions S."/>
        </authorList>
    </citation>
    <scope>NUCLEOTIDE SEQUENCE [LARGE SCALE GENOMIC DNA]</scope>
    <source>
        <strain evidence="11">DSM 15363</strain>
    </source>
</reference>
<keyword evidence="11" id="KW-1185">Reference proteome</keyword>
<keyword evidence="9" id="KW-0732">Signal</keyword>
<evidence type="ECO:0000313" key="11">
    <source>
        <dbReference type="Proteomes" id="UP000199492"/>
    </source>
</evidence>
<evidence type="ECO:0000256" key="7">
    <source>
        <dbReference type="ARBA" id="ARBA00023237"/>
    </source>
</evidence>
<dbReference type="Gene3D" id="1.20.1600.10">
    <property type="entry name" value="Outer membrane efflux proteins (OEP)"/>
    <property type="match status" value="1"/>
</dbReference>
<evidence type="ECO:0000256" key="9">
    <source>
        <dbReference type="SAM" id="SignalP"/>
    </source>
</evidence>
<keyword evidence="5" id="KW-0812">Transmembrane</keyword>
<keyword evidence="7" id="KW-0998">Cell outer membrane</keyword>
<dbReference type="GO" id="GO:1990281">
    <property type="term" value="C:efflux pump complex"/>
    <property type="evidence" value="ECO:0007669"/>
    <property type="project" value="TreeGrafter"/>
</dbReference>
<evidence type="ECO:0000313" key="10">
    <source>
        <dbReference type="EMBL" id="SDH76899.1"/>
    </source>
</evidence>
<evidence type="ECO:0000256" key="5">
    <source>
        <dbReference type="ARBA" id="ARBA00022692"/>
    </source>
</evidence>
<evidence type="ECO:0000256" key="6">
    <source>
        <dbReference type="ARBA" id="ARBA00023136"/>
    </source>
</evidence>
<dbReference type="GO" id="GO:0015288">
    <property type="term" value="F:porin activity"/>
    <property type="evidence" value="ECO:0007669"/>
    <property type="project" value="TreeGrafter"/>
</dbReference>
<dbReference type="AlphaFoldDB" id="A0A1G8F4H6"/>
<dbReference type="OrthoDB" id="9811587at2"/>
<feature type="chain" id="PRO_5011655300" evidence="9">
    <location>
        <begin position="21"/>
        <end position="474"/>
    </location>
</feature>
<evidence type="ECO:0000256" key="4">
    <source>
        <dbReference type="ARBA" id="ARBA00022452"/>
    </source>
</evidence>
<dbReference type="RefSeq" id="WP_092468249.1">
    <property type="nucleotide sequence ID" value="NZ_FNCZ01000004.1"/>
</dbReference>
<dbReference type="InterPro" id="IPR003423">
    <property type="entry name" value="OMP_efflux"/>
</dbReference>
<protein>
    <submittedName>
        <fullName evidence="10">Outer membrane protein</fullName>
    </submittedName>
</protein>
<evidence type="ECO:0000256" key="3">
    <source>
        <dbReference type="ARBA" id="ARBA00022448"/>
    </source>
</evidence>
<dbReference type="SUPFAM" id="SSF56954">
    <property type="entry name" value="Outer membrane efflux proteins (OEP)"/>
    <property type="match status" value="1"/>
</dbReference>
<feature type="coiled-coil region" evidence="8">
    <location>
        <begin position="118"/>
        <end position="181"/>
    </location>
</feature>
<dbReference type="Pfam" id="PF02321">
    <property type="entry name" value="OEP"/>
    <property type="match status" value="2"/>
</dbReference>
<comment type="similarity">
    <text evidence="2">Belongs to the outer membrane factor (OMF) (TC 1.B.17) family.</text>
</comment>
<dbReference type="GO" id="GO:0015562">
    <property type="term" value="F:efflux transmembrane transporter activity"/>
    <property type="evidence" value="ECO:0007669"/>
    <property type="project" value="InterPro"/>
</dbReference>
<name>A0A1G8F4H6_9FLAO</name>
<keyword evidence="6" id="KW-0472">Membrane</keyword>
<dbReference type="InterPro" id="IPR051906">
    <property type="entry name" value="TolC-like"/>
</dbReference>
<evidence type="ECO:0000256" key="1">
    <source>
        <dbReference type="ARBA" id="ARBA00004442"/>
    </source>
</evidence>
<evidence type="ECO:0000256" key="2">
    <source>
        <dbReference type="ARBA" id="ARBA00007613"/>
    </source>
</evidence>
<keyword evidence="4" id="KW-1134">Transmembrane beta strand</keyword>